<dbReference type="AlphaFoldDB" id="A0AA39YB45"/>
<dbReference type="PANTHER" id="PTHR12952:SF0">
    <property type="entry name" value="PROTEIN SYS1 HOMOLOG"/>
    <property type="match status" value="1"/>
</dbReference>
<protein>
    <submittedName>
        <fullName evidence="11">Integral membrane protein S linking to the trans Golgi network-domain-containing protein</fullName>
    </submittedName>
</protein>
<evidence type="ECO:0000313" key="12">
    <source>
        <dbReference type="Proteomes" id="UP001174936"/>
    </source>
</evidence>
<evidence type="ECO:0000256" key="4">
    <source>
        <dbReference type="ARBA" id="ARBA00022692"/>
    </source>
</evidence>
<comment type="similarity">
    <text evidence="2">Belongs to the SYS1 family.</text>
</comment>
<dbReference type="GO" id="GO:0000139">
    <property type="term" value="C:Golgi membrane"/>
    <property type="evidence" value="ECO:0007669"/>
    <property type="project" value="UniProtKB-SubCell"/>
</dbReference>
<accession>A0AA39YB45</accession>
<evidence type="ECO:0000256" key="5">
    <source>
        <dbReference type="ARBA" id="ARBA00022927"/>
    </source>
</evidence>
<dbReference type="PANTHER" id="PTHR12952">
    <property type="entry name" value="SYS1"/>
    <property type="match status" value="1"/>
</dbReference>
<dbReference type="GO" id="GO:0006895">
    <property type="term" value="P:Golgi to endosome transport"/>
    <property type="evidence" value="ECO:0007669"/>
    <property type="project" value="TreeGrafter"/>
</dbReference>
<evidence type="ECO:0000256" key="6">
    <source>
        <dbReference type="ARBA" id="ARBA00022989"/>
    </source>
</evidence>
<comment type="subcellular location">
    <subcellularLocation>
        <location evidence="1">Golgi apparatus membrane</location>
        <topology evidence="1">Multi-pass membrane protein</topology>
    </subcellularLocation>
</comment>
<comment type="caution">
    <text evidence="11">The sequence shown here is derived from an EMBL/GenBank/DDBJ whole genome shotgun (WGS) entry which is preliminary data.</text>
</comment>
<evidence type="ECO:0000256" key="10">
    <source>
        <dbReference type="SAM" id="Phobius"/>
    </source>
</evidence>
<dbReference type="GO" id="GO:0005802">
    <property type="term" value="C:trans-Golgi network"/>
    <property type="evidence" value="ECO:0007669"/>
    <property type="project" value="TreeGrafter"/>
</dbReference>
<feature type="transmembrane region" description="Helical" evidence="10">
    <location>
        <begin position="30"/>
        <end position="51"/>
    </location>
</feature>
<name>A0AA39YB45_9PEZI</name>
<keyword evidence="8 10" id="KW-0472">Membrane</keyword>
<feature type="transmembrane region" description="Helical" evidence="10">
    <location>
        <begin position="71"/>
        <end position="92"/>
    </location>
</feature>
<keyword evidence="4 10" id="KW-0812">Transmembrane</keyword>
<reference evidence="11" key="1">
    <citation type="submission" date="2023-06" db="EMBL/GenBank/DDBJ databases">
        <title>Genome-scale phylogeny and comparative genomics of the fungal order Sordariales.</title>
        <authorList>
            <consortium name="Lawrence Berkeley National Laboratory"/>
            <person name="Hensen N."/>
            <person name="Bonometti L."/>
            <person name="Westerberg I."/>
            <person name="Brannstrom I.O."/>
            <person name="Guillou S."/>
            <person name="Cros-Aarteil S."/>
            <person name="Calhoun S."/>
            <person name="Haridas S."/>
            <person name="Kuo A."/>
            <person name="Mondo S."/>
            <person name="Pangilinan J."/>
            <person name="Riley R."/>
            <person name="Labutti K."/>
            <person name="Andreopoulos B."/>
            <person name="Lipzen A."/>
            <person name="Chen C."/>
            <person name="Yanf M."/>
            <person name="Daum C."/>
            <person name="Ng V."/>
            <person name="Clum A."/>
            <person name="Steindorff A."/>
            <person name="Ohm R."/>
            <person name="Martin F."/>
            <person name="Silar P."/>
            <person name="Natvig D."/>
            <person name="Lalanne C."/>
            <person name="Gautier V."/>
            <person name="Ament-Velasquez S.L."/>
            <person name="Kruys A."/>
            <person name="Hutchinson M.I."/>
            <person name="Powell A.J."/>
            <person name="Barry K."/>
            <person name="Miller A.N."/>
            <person name="Grigoriev I.V."/>
            <person name="Debuchy R."/>
            <person name="Gladieux P."/>
            <person name="Thoren M.H."/>
            <person name="Johannesson H."/>
        </authorList>
    </citation>
    <scope>NUCLEOTIDE SEQUENCE</scope>
    <source>
        <strain evidence="11">SMH2532-1</strain>
    </source>
</reference>
<evidence type="ECO:0000256" key="8">
    <source>
        <dbReference type="ARBA" id="ARBA00023136"/>
    </source>
</evidence>
<proteinExistence type="inferred from homology"/>
<dbReference type="GO" id="GO:0043001">
    <property type="term" value="P:Golgi to plasma membrane protein transport"/>
    <property type="evidence" value="ECO:0007669"/>
    <property type="project" value="TreeGrafter"/>
</dbReference>
<dbReference type="Pfam" id="PF09801">
    <property type="entry name" value="SYS1"/>
    <property type="match status" value="1"/>
</dbReference>
<sequence length="218" mass="22953">MARRRRPPRPGALSELPPLKILSQIAALQALYYLTALILLLFTSLVAGTHFSLDLIFGWSSVRGDTTQGWIIGLIWILDGGLFMALAIVLLIGRSKLVLDFALSLHAIHLLITTFYTGALPSNTAWWLSMGGASCVAILLATWGCRYRELKPISFGGIGGGTAVPSGSAADAGGAGMEGDEEQGYSRGRGRGRGRDGAGEYEMVKMNGSGSGSGEAHG</sequence>
<evidence type="ECO:0000256" key="2">
    <source>
        <dbReference type="ARBA" id="ARBA00008160"/>
    </source>
</evidence>
<evidence type="ECO:0000256" key="1">
    <source>
        <dbReference type="ARBA" id="ARBA00004653"/>
    </source>
</evidence>
<dbReference type="EMBL" id="JAULSV010000003">
    <property type="protein sequence ID" value="KAK0649363.1"/>
    <property type="molecule type" value="Genomic_DNA"/>
</dbReference>
<dbReference type="GO" id="GO:0005829">
    <property type="term" value="C:cytosol"/>
    <property type="evidence" value="ECO:0007669"/>
    <property type="project" value="GOC"/>
</dbReference>
<feature type="transmembrane region" description="Helical" evidence="10">
    <location>
        <begin position="99"/>
        <end position="119"/>
    </location>
</feature>
<evidence type="ECO:0000313" key="11">
    <source>
        <dbReference type="EMBL" id="KAK0649363.1"/>
    </source>
</evidence>
<evidence type="ECO:0000256" key="9">
    <source>
        <dbReference type="SAM" id="MobiDB-lite"/>
    </source>
</evidence>
<evidence type="ECO:0000256" key="3">
    <source>
        <dbReference type="ARBA" id="ARBA00022448"/>
    </source>
</evidence>
<gene>
    <name evidence="11" type="ORF">B0T16DRAFT_456786</name>
</gene>
<organism evidence="11 12">
    <name type="scientific">Cercophora newfieldiana</name>
    <dbReference type="NCBI Taxonomy" id="92897"/>
    <lineage>
        <taxon>Eukaryota</taxon>
        <taxon>Fungi</taxon>
        <taxon>Dikarya</taxon>
        <taxon>Ascomycota</taxon>
        <taxon>Pezizomycotina</taxon>
        <taxon>Sordariomycetes</taxon>
        <taxon>Sordariomycetidae</taxon>
        <taxon>Sordariales</taxon>
        <taxon>Lasiosphaeriaceae</taxon>
        <taxon>Cercophora</taxon>
    </lineage>
</organism>
<evidence type="ECO:0000256" key="7">
    <source>
        <dbReference type="ARBA" id="ARBA00023034"/>
    </source>
</evidence>
<keyword evidence="6 10" id="KW-1133">Transmembrane helix</keyword>
<dbReference type="InterPro" id="IPR019185">
    <property type="entry name" value="Integral_membrane_SYS1-rel"/>
</dbReference>
<keyword evidence="7" id="KW-0333">Golgi apparatus</keyword>
<dbReference type="GO" id="GO:0034067">
    <property type="term" value="P:protein localization to Golgi apparatus"/>
    <property type="evidence" value="ECO:0007669"/>
    <property type="project" value="TreeGrafter"/>
</dbReference>
<feature type="transmembrane region" description="Helical" evidence="10">
    <location>
        <begin position="125"/>
        <end position="145"/>
    </location>
</feature>
<dbReference type="Proteomes" id="UP001174936">
    <property type="component" value="Unassembled WGS sequence"/>
</dbReference>
<feature type="compositionally biased region" description="Gly residues" evidence="9">
    <location>
        <begin position="209"/>
        <end position="218"/>
    </location>
</feature>
<feature type="region of interest" description="Disordered" evidence="9">
    <location>
        <begin position="169"/>
        <end position="218"/>
    </location>
</feature>
<keyword evidence="12" id="KW-1185">Reference proteome</keyword>
<keyword evidence="3" id="KW-0813">Transport</keyword>
<keyword evidence="5" id="KW-0653">Protein transport</keyword>